<dbReference type="SUPFAM" id="SSF47413">
    <property type="entry name" value="lambda repressor-like DNA-binding domains"/>
    <property type="match status" value="1"/>
</dbReference>
<dbReference type="Gene3D" id="1.10.260.40">
    <property type="entry name" value="lambda repressor-like DNA-binding domains"/>
    <property type="match status" value="1"/>
</dbReference>
<dbReference type="PROSITE" id="PS50943">
    <property type="entry name" value="HTH_CROC1"/>
    <property type="match status" value="1"/>
</dbReference>
<reference evidence="2 3" key="1">
    <citation type="journal article" date="2023" name="Genome Announc.">
        <title>Pan-Genome Analyses of the Genus Cohnella and Proposal of the Novel Species Cohnella silvisoli sp. nov., Isolated from Forest Soil.</title>
        <authorList>
            <person name="Wang C."/>
            <person name="Mao L."/>
            <person name="Bao G."/>
            <person name="Zhu H."/>
        </authorList>
    </citation>
    <scope>NUCLEOTIDE SEQUENCE [LARGE SCALE GENOMIC DNA]</scope>
    <source>
        <strain evidence="2 3">NL03-T5-1</strain>
    </source>
</reference>
<proteinExistence type="predicted"/>
<sequence length="196" mass="22394">MSSKVGDYIRQKRKLKYPGLKEFAEATDVSVSQLSKIERGESHPTTETLDKISVALDDDKHTLRLLAGIGTEESIKSYLISSNYDSVLDSIVSAVPTSEPETKTYIQFTSRLSRLNKDEVREDQGDYYTNRLRDFLLKGSIGSRLFKETVLGFLEKMEGDLFNGEEIELLADEITDFYKVRRKALSRTKARRNHED</sequence>
<dbReference type="EMBL" id="JASKHM010000014">
    <property type="protein sequence ID" value="MEQ4485213.1"/>
    <property type="molecule type" value="Genomic_DNA"/>
</dbReference>
<evidence type="ECO:0000313" key="3">
    <source>
        <dbReference type="Proteomes" id="UP001493487"/>
    </source>
</evidence>
<evidence type="ECO:0000313" key="2">
    <source>
        <dbReference type="EMBL" id="MEQ4485213.1"/>
    </source>
</evidence>
<accession>A0ABV1KZQ0</accession>
<keyword evidence="3" id="KW-1185">Reference proteome</keyword>
<dbReference type="RefSeq" id="WP_232187354.1">
    <property type="nucleotide sequence ID" value="NZ_JAIOAP010000012.1"/>
</dbReference>
<dbReference type="Pfam" id="PF01381">
    <property type="entry name" value="HTH_3"/>
    <property type="match status" value="1"/>
</dbReference>
<gene>
    <name evidence="2" type="ORF">QJS35_22760</name>
</gene>
<name>A0ABV1KZQ0_9BACL</name>
<organism evidence="2 3">
    <name type="scientific">Cohnella silvisoli</name>
    <dbReference type="NCBI Taxonomy" id="2873699"/>
    <lineage>
        <taxon>Bacteria</taxon>
        <taxon>Bacillati</taxon>
        <taxon>Bacillota</taxon>
        <taxon>Bacilli</taxon>
        <taxon>Bacillales</taxon>
        <taxon>Paenibacillaceae</taxon>
        <taxon>Cohnella</taxon>
    </lineage>
</organism>
<comment type="caution">
    <text evidence="2">The sequence shown here is derived from an EMBL/GenBank/DDBJ whole genome shotgun (WGS) entry which is preliminary data.</text>
</comment>
<dbReference type="SMART" id="SM00530">
    <property type="entry name" value="HTH_XRE"/>
    <property type="match status" value="1"/>
</dbReference>
<dbReference type="InterPro" id="IPR001387">
    <property type="entry name" value="Cro/C1-type_HTH"/>
</dbReference>
<feature type="domain" description="HTH cro/C1-type" evidence="1">
    <location>
        <begin position="9"/>
        <end position="63"/>
    </location>
</feature>
<dbReference type="CDD" id="cd00093">
    <property type="entry name" value="HTH_XRE"/>
    <property type="match status" value="1"/>
</dbReference>
<dbReference type="InterPro" id="IPR010982">
    <property type="entry name" value="Lambda_DNA-bd_dom_sf"/>
</dbReference>
<dbReference type="Proteomes" id="UP001493487">
    <property type="component" value="Unassembled WGS sequence"/>
</dbReference>
<protein>
    <submittedName>
        <fullName evidence="2">Helix-turn-helix transcriptional regulator</fullName>
    </submittedName>
</protein>
<evidence type="ECO:0000259" key="1">
    <source>
        <dbReference type="PROSITE" id="PS50943"/>
    </source>
</evidence>